<name>A0ABT3GDW9_9BACT</name>
<reference evidence="1 2" key="1">
    <citation type="submission" date="2022-10" db="EMBL/GenBank/DDBJ databases">
        <title>Luteolibacter arcticus strain CCTCC AB 2014275, whole genome shotgun sequencing project.</title>
        <authorList>
            <person name="Zhao G."/>
            <person name="Shen L."/>
        </authorList>
    </citation>
    <scope>NUCLEOTIDE SEQUENCE [LARGE SCALE GENOMIC DNA]</scope>
    <source>
        <strain evidence="1 2">CCTCC AB 2014275</strain>
    </source>
</reference>
<keyword evidence="2" id="KW-1185">Reference proteome</keyword>
<evidence type="ECO:0000313" key="2">
    <source>
        <dbReference type="Proteomes" id="UP001320876"/>
    </source>
</evidence>
<protein>
    <recommendedName>
        <fullName evidence="3">DAGKc domain-containing protein</fullName>
    </recommendedName>
</protein>
<dbReference type="Proteomes" id="UP001320876">
    <property type="component" value="Unassembled WGS sequence"/>
</dbReference>
<proteinExistence type="predicted"/>
<accession>A0ABT3GDW9</accession>
<sequence length="108" mass="12238">MKPNLLVINPSGSEPSPWVEALCNQWMRDRYVYLLCPGCGFREDNERGVRFLPHDGALFPAFGHLEAVVAFGETELVRRLRETYPEVPIRVISQVDDALLPHEHPLAA</sequence>
<dbReference type="EMBL" id="JAPDDT010000001">
    <property type="protein sequence ID" value="MCW1921468.1"/>
    <property type="molecule type" value="Genomic_DNA"/>
</dbReference>
<gene>
    <name evidence="1" type="ORF">OKA05_02820</name>
</gene>
<dbReference type="RefSeq" id="WP_264485577.1">
    <property type="nucleotide sequence ID" value="NZ_JAPDDT010000001.1"/>
</dbReference>
<comment type="caution">
    <text evidence="1">The sequence shown here is derived from an EMBL/GenBank/DDBJ whole genome shotgun (WGS) entry which is preliminary data.</text>
</comment>
<evidence type="ECO:0000313" key="1">
    <source>
        <dbReference type="EMBL" id="MCW1921468.1"/>
    </source>
</evidence>
<evidence type="ECO:0008006" key="3">
    <source>
        <dbReference type="Google" id="ProtNLM"/>
    </source>
</evidence>
<organism evidence="1 2">
    <name type="scientific">Luteolibacter arcticus</name>
    <dbReference type="NCBI Taxonomy" id="1581411"/>
    <lineage>
        <taxon>Bacteria</taxon>
        <taxon>Pseudomonadati</taxon>
        <taxon>Verrucomicrobiota</taxon>
        <taxon>Verrucomicrobiia</taxon>
        <taxon>Verrucomicrobiales</taxon>
        <taxon>Verrucomicrobiaceae</taxon>
        <taxon>Luteolibacter</taxon>
    </lineage>
</organism>